<dbReference type="Proteomes" id="UP001597541">
    <property type="component" value="Unassembled WGS sequence"/>
</dbReference>
<organism evidence="2 3">
    <name type="scientific">Paenibacillus gansuensis</name>
    <dbReference type="NCBI Taxonomy" id="306542"/>
    <lineage>
        <taxon>Bacteria</taxon>
        <taxon>Bacillati</taxon>
        <taxon>Bacillota</taxon>
        <taxon>Bacilli</taxon>
        <taxon>Bacillales</taxon>
        <taxon>Paenibacillaceae</taxon>
        <taxon>Paenibacillus</taxon>
    </lineage>
</organism>
<sequence length="173" mass="17799">MIKPAQKLFISTAAVAFLLTGYQYVSNADGTTQPGSSNDPIVTKSYVDQQVAELVKKEIAKLDGTKPTVPDKPSTGAGSAAMGLVTVKPGETIVGAEGTEFVIRAGKGIAYTEDGGGLSDLTGGKDIAGGTVLAGNHYIVAPRAKRGITADAKTKVSLVVLVRGDYTIKMADK</sequence>
<gene>
    <name evidence="2" type="ORF">ACFSUF_24340</name>
</gene>
<evidence type="ECO:0000313" key="3">
    <source>
        <dbReference type="Proteomes" id="UP001597541"/>
    </source>
</evidence>
<dbReference type="RefSeq" id="WP_377607507.1">
    <property type="nucleotide sequence ID" value="NZ_JBHUME010000019.1"/>
</dbReference>
<reference evidence="3" key="1">
    <citation type="journal article" date="2019" name="Int. J. Syst. Evol. Microbiol.">
        <title>The Global Catalogue of Microorganisms (GCM) 10K type strain sequencing project: providing services to taxonomists for standard genome sequencing and annotation.</title>
        <authorList>
            <consortium name="The Broad Institute Genomics Platform"/>
            <consortium name="The Broad Institute Genome Sequencing Center for Infectious Disease"/>
            <person name="Wu L."/>
            <person name="Ma J."/>
        </authorList>
    </citation>
    <scope>NUCLEOTIDE SEQUENCE [LARGE SCALE GENOMIC DNA]</scope>
    <source>
        <strain evidence="3">KCTC 3950</strain>
    </source>
</reference>
<evidence type="ECO:0000256" key="1">
    <source>
        <dbReference type="SAM" id="SignalP"/>
    </source>
</evidence>
<keyword evidence="1" id="KW-0732">Signal</keyword>
<protein>
    <submittedName>
        <fullName evidence="2">Uncharacterized protein</fullName>
    </submittedName>
</protein>
<dbReference type="EMBL" id="JBHUME010000019">
    <property type="protein sequence ID" value="MFD2615541.1"/>
    <property type="molecule type" value="Genomic_DNA"/>
</dbReference>
<keyword evidence="3" id="KW-1185">Reference proteome</keyword>
<feature type="signal peptide" evidence="1">
    <location>
        <begin position="1"/>
        <end position="27"/>
    </location>
</feature>
<comment type="caution">
    <text evidence="2">The sequence shown here is derived from an EMBL/GenBank/DDBJ whole genome shotgun (WGS) entry which is preliminary data.</text>
</comment>
<accession>A0ABW5PKU3</accession>
<name>A0ABW5PKU3_9BACL</name>
<evidence type="ECO:0000313" key="2">
    <source>
        <dbReference type="EMBL" id="MFD2615541.1"/>
    </source>
</evidence>
<feature type="chain" id="PRO_5045890927" evidence="1">
    <location>
        <begin position="28"/>
        <end position="173"/>
    </location>
</feature>
<proteinExistence type="predicted"/>